<dbReference type="Proteomes" id="UP000247523">
    <property type="component" value="Unassembled WGS sequence"/>
</dbReference>
<name>A0A318EWH4_9FIRM</name>
<dbReference type="InterPro" id="IPR029151">
    <property type="entry name" value="Sensor-like_sf"/>
</dbReference>
<dbReference type="AlphaFoldDB" id="A0A318EWH4"/>
<dbReference type="OrthoDB" id="9807021at2"/>
<dbReference type="PANTHER" id="PTHR32089:SF112">
    <property type="entry name" value="LYSOZYME-LIKE PROTEIN-RELATED"/>
    <property type="match status" value="1"/>
</dbReference>
<evidence type="ECO:0000256" key="2">
    <source>
        <dbReference type="PROSITE-ProRule" id="PRU00284"/>
    </source>
</evidence>
<dbReference type="EMBL" id="NOKA02000002">
    <property type="protein sequence ID" value="RDY32725.1"/>
    <property type="molecule type" value="Genomic_DNA"/>
</dbReference>
<dbReference type="SMART" id="SM00283">
    <property type="entry name" value="MA"/>
    <property type="match status" value="1"/>
</dbReference>
<sequence length="278" mass="30317">MGDQNIIIEKLVEAFKNLQPYLKILFESEVSVAITDQEKFVYVNYCDKLDLKSQSGDLIPAGGAIRDALNNKREVIKEVPKQVYGTPFKSFAIPVKDANNVIGIVVFGKSLEKKNSLTGITKEVVDSLTEMSGAINHIAEAVQSLALMNEELLVESNKTNDQVEEIKNVVKVVEAIASQTNLLGLNAAIEAARAGENGRGFSIVAQEIRNLSNSSSESMKKIREVIDNITKSTQSINGKIVQFNDISQNQSASLEEMAASITEINNTSKLLEDIGNSL</sequence>
<accession>A0A318EWH4</accession>
<protein>
    <submittedName>
        <fullName evidence="4 5">Chemotaxis protein</fullName>
    </submittedName>
</protein>
<keyword evidence="1 2" id="KW-0807">Transducer</keyword>
<dbReference type="EMBL" id="QICS01000001">
    <property type="protein sequence ID" value="PXV95404.1"/>
    <property type="molecule type" value="Genomic_DNA"/>
</dbReference>
<dbReference type="Pfam" id="PF00015">
    <property type="entry name" value="MCPsignal"/>
    <property type="match status" value="1"/>
</dbReference>
<reference evidence="5 6" key="1">
    <citation type="journal article" date="2017" name="Genome Announc.">
        <title>Draft Genome Sequence of a Sporulating and Motile Strain of Lachnotalea glycerini Isolated from Water in Quebec City, Canada.</title>
        <authorList>
            <person name="Maheux A.F."/>
            <person name="Boudreau D.K."/>
            <person name="Berube E."/>
            <person name="Boissinot M."/>
            <person name="Raymond F."/>
            <person name="Brodeur S."/>
            <person name="Corbeil J."/>
            <person name="Isabel S."/>
            <person name="Omar R.F."/>
            <person name="Bergeron M.G."/>
        </authorList>
    </citation>
    <scope>NUCLEOTIDE SEQUENCE [LARGE SCALE GENOMIC DNA]</scope>
    <source>
        <strain evidence="5 6">CCRI-19302</strain>
    </source>
</reference>
<dbReference type="PROSITE" id="PS50111">
    <property type="entry name" value="CHEMOTAXIS_TRANSDUC_2"/>
    <property type="match status" value="1"/>
</dbReference>
<dbReference type="SUPFAM" id="SSF58104">
    <property type="entry name" value="Methyl-accepting chemotaxis protein (MCP) signaling domain"/>
    <property type="match status" value="1"/>
</dbReference>
<reference evidence="5" key="3">
    <citation type="submission" date="2018-07" db="EMBL/GenBank/DDBJ databases">
        <authorList>
            <person name="Quirk P.G."/>
            <person name="Krulwich T.A."/>
        </authorList>
    </citation>
    <scope>NUCLEOTIDE SEQUENCE</scope>
    <source>
        <strain evidence="5">CCRI-19302</strain>
    </source>
</reference>
<dbReference type="PANTHER" id="PTHR32089">
    <property type="entry name" value="METHYL-ACCEPTING CHEMOTAXIS PROTEIN MCPB"/>
    <property type="match status" value="1"/>
</dbReference>
<gene>
    <name evidence="4" type="ORF">C8E03_10133</name>
    <name evidence="5" type="ORF">CG710_001980</name>
</gene>
<comment type="caution">
    <text evidence="4">The sequence shown here is derived from an EMBL/GenBank/DDBJ whole genome shotgun (WGS) entry which is preliminary data.</text>
</comment>
<evidence type="ECO:0000256" key="1">
    <source>
        <dbReference type="ARBA" id="ARBA00023224"/>
    </source>
</evidence>
<evidence type="ECO:0000259" key="3">
    <source>
        <dbReference type="PROSITE" id="PS50111"/>
    </source>
</evidence>
<keyword evidence="6" id="KW-1185">Reference proteome</keyword>
<dbReference type="GO" id="GO:0016020">
    <property type="term" value="C:membrane"/>
    <property type="evidence" value="ECO:0007669"/>
    <property type="project" value="InterPro"/>
</dbReference>
<dbReference type="SUPFAM" id="SSF103190">
    <property type="entry name" value="Sensory domain-like"/>
    <property type="match status" value="1"/>
</dbReference>
<dbReference type="GO" id="GO:0007165">
    <property type="term" value="P:signal transduction"/>
    <property type="evidence" value="ECO:0007669"/>
    <property type="project" value="UniProtKB-KW"/>
</dbReference>
<evidence type="ECO:0000313" key="4">
    <source>
        <dbReference type="EMBL" id="PXV95404.1"/>
    </source>
</evidence>
<dbReference type="InterPro" id="IPR004089">
    <property type="entry name" value="MCPsignal_dom"/>
</dbReference>
<evidence type="ECO:0000313" key="6">
    <source>
        <dbReference type="Proteomes" id="UP000216411"/>
    </source>
</evidence>
<reference evidence="4 7" key="2">
    <citation type="submission" date="2018-05" db="EMBL/GenBank/DDBJ databases">
        <title>Genomic Encyclopedia of Type Strains, Phase IV (KMG-IV): sequencing the most valuable type-strain genomes for metagenomic binning, comparative biology and taxonomic classification.</title>
        <authorList>
            <person name="Goeker M."/>
        </authorList>
    </citation>
    <scope>NUCLEOTIDE SEQUENCE [LARGE SCALE GENOMIC DNA]</scope>
    <source>
        <strain evidence="4 7">DSM 28816</strain>
    </source>
</reference>
<organism evidence="4 7">
    <name type="scientific">Lachnotalea glycerini</name>
    <dbReference type="NCBI Taxonomy" id="1763509"/>
    <lineage>
        <taxon>Bacteria</taxon>
        <taxon>Bacillati</taxon>
        <taxon>Bacillota</taxon>
        <taxon>Clostridia</taxon>
        <taxon>Lachnospirales</taxon>
        <taxon>Lachnospiraceae</taxon>
        <taxon>Lachnotalea</taxon>
    </lineage>
</organism>
<dbReference type="RefSeq" id="WP_110289934.1">
    <property type="nucleotide sequence ID" value="NZ_NOKA02000002.1"/>
</dbReference>
<feature type="domain" description="Methyl-accepting transducer" evidence="3">
    <location>
        <begin position="157"/>
        <end position="278"/>
    </location>
</feature>
<evidence type="ECO:0000313" key="7">
    <source>
        <dbReference type="Proteomes" id="UP000247523"/>
    </source>
</evidence>
<dbReference type="Gene3D" id="1.10.287.950">
    <property type="entry name" value="Methyl-accepting chemotaxis protein"/>
    <property type="match status" value="1"/>
</dbReference>
<proteinExistence type="predicted"/>
<evidence type="ECO:0000313" key="5">
    <source>
        <dbReference type="EMBL" id="RDY32725.1"/>
    </source>
</evidence>
<dbReference type="Proteomes" id="UP000216411">
    <property type="component" value="Unassembled WGS sequence"/>
</dbReference>